<feature type="domain" description="Tyrosine-protein phosphatase" evidence="2">
    <location>
        <begin position="34"/>
        <end position="204"/>
    </location>
</feature>
<evidence type="ECO:0000313" key="5">
    <source>
        <dbReference type="EMBL" id="KAL0480326.1"/>
    </source>
</evidence>
<dbReference type="Gene3D" id="3.90.190.10">
    <property type="entry name" value="Protein tyrosine phosphatase superfamily"/>
    <property type="match status" value="1"/>
</dbReference>
<feature type="domain" description="Tyrosine-protein phosphatase" evidence="3">
    <location>
        <begin position="103"/>
        <end position="193"/>
    </location>
</feature>
<dbReference type="InterPro" id="IPR003595">
    <property type="entry name" value="Tyr_Pase_cat"/>
</dbReference>
<dbReference type="InterPro" id="IPR000242">
    <property type="entry name" value="PTP_cat"/>
</dbReference>
<dbReference type="FunFam" id="3.90.190.10:FF:000157">
    <property type="entry name" value="Protein-tyrosine phosphatase"/>
    <property type="match status" value="1"/>
</dbReference>
<organism evidence="5 6">
    <name type="scientific">Acrasis kona</name>
    <dbReference type="NCBI Taxonomy" id="1008807"/>
    <lineage>
        <taxon>Eukaryota</taxon>
        <taxon>Discoba</taxon>
        <taxon>Heterolobosea</taxon>
        <taxon>Tetramitia</taxon>
        <taxon>Eutetramitia</taxon>
        <taxon>Acrasidae</taxon>
        <taxon>Acrasis</taxon>
    </lineage>
</organism>
<dbReference type="PROSITE" id="PS50056">
    <property type="entry name" value="TYR_PHOSPHATASE_2"/>
    <property type="match status" value="1"/>
</dbReference>
<protein>
    <submittedName>
        <fullName evidence="5">Tyrosine phosphatase domain-containing protein</fullName>
    </submittedName>
</protein>
<dbReference type="InterPro" id="IPR029021">
    <property type="entry name" value="Prot-tyrosine_phosphatase-like"/>
</dbReference>
<dbReference type="InterPro" id="IPR000387">
    <property type="entry name" value="Tyr_Pase_dom"/>
</dbReference>
<evidence type="ECO:0000259" key="2">
    <source>
        <dbReference type="PROSITE" id="PS50054"/>
    </source>
</evidence>
<keyword evidence="6" id="KW-1185">Reference proteome</keyword>
<dbReference type="SMART" id="SM00404">
    <property type="entry name" value="PTPc_motif"/>
    <property type="match status" value="1"/>
</dbReference>
<dbReference type="InterPro" id="IPR016130">
    <property type="entry name" value="Tyr_Pase_AS"/>
</dbReference>
<dbReference type="PROSITE" id="PS50054">
    <property type="entry name" value="TYR_PHOSPHATASE_DUAL"/>
    <property type="match status" value="1"/>
</dbReference>
<reference evidence="5 6" key="1">
    <citation type="submission" date="2024-03" db="EMBL/GenBank/DDBJ databases">
        <title>The Acrasis kona genome and developmental transcriptomes reveal deep origins of eukaryotic multicellular pathways.</title>
        <authorList>
            <person name="Sheikh S."/>
            <person name="Fu C.-J."/>
            <person name="Brown M.W."/>
            <person name="Baldauf S.L."/>
        </authorList>
    </citation>
    <scope>NUCLEOTIDE SEQUENCE [LARGE SCALE GENOMIC DNA]</scope>
    <source>
        <strain evidence="5 6">ATCC MYA-3509</strain>
    </source>
</reference>
<dbReference type="InterPro" id="IPR020422">
    <property type="entry name" value="TYR_PHOSPHATASE_DUAL_dom"/>
</dbReference>
<dbReference type="GO" id="GO:0004725">
    <property type="term" value="F:protein tyrosine phosphatase activity"/>
    <property type="evidence" value="ECO:0007669"/>
    <property type="project" value="InterPro"/>
</dbReference>
<dbReference type="AlphaFoldDB" id="A0AAW2YS99"/>
<dbReference type="SUPFAM" id="SSF52799">
    <property type="entry name" value="(Phosphotyrosine protein) phosphatases II"/>
    <property type="match status" value="1"/>
</dbReference>
<dbReference type="PROSITE" id="PS50055">
    <property type="entry name" value="TYR_PHOSPHATASE_PTP"/>
    <property type="match status" value="1"/>
</dbReference>
<dbReference type="EMBL" id="JAOPGA020000651">
    <property type="protein sequence ID" value="KAL0480326.1"/>
    <property type="molecule type" value="Genomic_DNA"/>
</dbReference>
<dbReference type="Pfam" id="PF00102">
    <property type="entry name" value="Y_phosphatase"/>
    <property type="match status" value="1"/>
</dbReference>
<sequence>MNWHSFQCHFCGGDKCRHEDFNKTVGNPAIYGLHSNYVTDNIIASQRLSSRLIQQHDIYAQFKKHKVFAIVNLQERGEHPHCGDGNLIESGFSYSPEEVMSHNINFYNFFWRDMSTPSNAQYVMNIMHVMHSDIEKGGKVLVHCHAGLGRTGLIIACYLLYSKFSNTPEEAINFTRQHRAKSIQTQNQVNYVYIFHEYLIKSKCVFPLEKQTLKDSMFRQRCYLSGEPYRVLRNIPKIIDCVCKILSQSRKSCSDINQIIKRNQSYIIEDPDRQHNDQLLLSDIKNRINDDDWGILSMIDDRLDLGFCLLFDWLSTLSEPILSDKNIQDMLEMYDQIRDTSINLTIQLLVSRCDVGKVECEIIARMTTGLHNLCSMTSASNEPQVGIELCCLVLSKLTNTVLKKNNPLCTLFFQTTILKK</sequence>
<feature type="domain" description="Tyrosine specific protein phosphatases" evidence="4">
    <location>
        <begin position="120"/>
        <end position="190"/>
    </location>
</feature>
<dbReference type="PANTHER" id="PTHR23339">
    <property type="entry name" value="TYROSINE SPECIFIC PROTEIN PHOSPHATASE AND DUAL SPECIFICITY PROTEIN PHOSPHATASE"/>
    <property type="match status" value="1"/>
</dbReference>
<evidence type="ECO:0000313" key="6">
    <source>
        <dbReference type="Proteomes" id="UP001431209"/>
    </source>
</evidence>
<keyword evidence="1" id="KW-0378">Hydrolase</keyword>
<evidence type="ECO:0000256" key="1">
    <source>
        <dbReference type="ARBA" id="ARBA00022801"/>
    </source>
</evidence>
<dbReference type="PROSITE" id="PS00383">
    <property type="entry name" value="TYR_PHOSPHATASE_1"/>
    <property type="match status" value="1"/>
</dbReference>
<gene>
    <name evidence="5" type="ORF">AKO1_007117</name>
</gene>
<comment type="caution">
    <text evidence="5">The sequence shown here is derived from an EMBL/GenBank/DDBJ whole genome shotgun (WGS) entry which is preliminary data.</text>
</comment>
<dbReference type="Proteomes" id="UP001431209">
    <property type="component" value="Unassembled WGS sequence"/>
</dbReference>
<evidence type="ECO:0000259" key="4">
    <source>
        <dbReference type="PROSITE" id="PS50056"/>
    </source>
</evidence>
<dbReference type="InterPro" id="IPR050561">
    <property type="entry name" value="PTP"/>
</dbReference>
<proteinExistence type="predicted"/>
<evidence type="ECO:0000259" key="3">
    <source>
        <dbReference type="PROSITE" id="PS50055"/>
    </source>
</evidence>
<accession>A0AAW2YS99</accession>
<name>A0AAW2YS99_9EUKA</name>